<gene>
    <name evidence="9" type="primary">ktrB</name>
    <name evidence="9" type="ORF">MHSWG343_02370</name>
</gene>
<dbReference type="AlphaFoldDB" id="A0A478FPU0"/>
<protein>
    <submittedName>
        <fullName evidence="9">Ktr system potassium uptake protein B</fullName>
    </submittedName>
</protein>
<organism evidence="9 10">
    <name type="scientific">Candidatus Mycoplasma haematohominis</name>
    <dbReference type="NCBI Taxonomy" id="1494318"/>
    <lineage>
        <taxon>Bacteria</taxon>
        <taxon>Bacillati</taxon>
        <taxon>Mycoplasmatota</taxon>
        <taxon>Mollicutes</taxon>
        <taxon>Mycoplasmataceae</taxon>
        <taxon>Mycoplasma</taxon>
    </lineage>
</organism>
<feature type="transmembrane region" description="Helical" evidence="8">
    <location>
        <begin position="409"/>
        <end position="433"/>
    </location>
</feature>
<evidence type="ECO:0000313" key="10">
    <source>
        <dbReference type="Proteomes" id="UP000324831"/>
    </source>
</evidence>
<feature type="transmembrane region" description="Helical" evidence="8">
    <location>
        <begin position="356"/>
        <end position="389"/>
    </location>
</feature>
<evidence type="ECO:0000256" key="1">
    <source>
        <dbReference type="ARBA" id="ARBA00004651"/>
    </source>
</evidence>
<evidence type="ECO:0000256" key="5">
    <source>
        <dbReference type="ARBA" id="ARBA00022989"/>
    </source>
</evidence>
<dbReference type="PANTHER" id="PTHR32024">
    <property type="entry name" value="TRK SYSTEM POTASSIUM UPTAKE PROTEIN TRKG-RELATED"/>
    <property type="match status" value="1"/>
</dbReference>
<sequence length="509" mass="56605">MQSTSGEGKQFYKSKSWFGRLIGNTIYQKTLRIYFLTILIGSVFLYLPFSHRSPDPSKFNFFDAFFTAISAFTNTGLSSHTTSSTFNFFGQLVLLILIQAGGIGFLTIVIFLWAILRKKRKITVEHRLFLHWERGSYNKVESLPSVKTGIIVLLIAELIGAIILFFYFLIVEPDNPNKSNTNDGKYETVNTRGDFFGSLWMGVFHAVSSANNAGFDILGSHSIIPYRTDAKNLLSVVLWLESIVGGIGYPVFHDVWYFYKKKKRGEVAHFSLFTKIGISTYIFIAVLGAWLGVISEVSFAGTQGIFKARSISDGDFGWGKNETANKIWNIIYLTFSSRSSGFSPIDTSELAETTKWLLSILMFIGASPASTGGGIRTITIFIIFARMFYTAIGKKHLSVFYKTIDQSIVYEACNVFVLSTILVVGSIFFLVLAGNHNSVGDSFFESTSAFGTAGLTIGITKKSNFLGRIVLMFLMFVGQLGVSNAVLSITDLKPKSKNQEYCSENLRIV</sequence>
<evidence type="ECO:0000313" key="9">
    <source>
        <dbReference type="EMBL" id="GCE63252.1"/>
    </source>
</evidence>
<dbReference type="GO" id="GO:0030001">
    <property type="term" value="P:metal ion transport"/>
    <property type="evidence" value="ECO:0007669"/>
    <property type="project" value="UniProtKB-ARBA"/>
</dbReference>
<evidence type="ECO:0000256" key="2">
    <source>
        <dbReference type="ARBA" id="ARBA00022448"/>
    </source>
</evidence>
<evidence type="ECO:0000256" key="7">
    <source>
        <dbReference type="ARBA" id="ARBA00023136"/>
    </source>
</evidence>
<keyword evidence="7 8" id="KW-0472">Membrane</keyword>
<evidence type="ECO:0000256" key="3">
    <source>
        <dbReference type="ARBA" id="ARBA00022475"/>
    </source>
</evidence>
<feature type="transmembrane region" description="Helical" evidence="8">
    <location>
        <begin position="272"/>
        <end position="293"/>
    </location>
</feature>
<keyword evidence="3" id="KW-1003">Cell membrane</keyword>
<dbReference type="Proteomes" id="UP000324831">
    <property type="component" value="Unassembled WGS sequence"/>
</dbReference>
<evidence type="ECO:0000256" key="6">
    <source>
        <dbReference type="ARBA" id="ARBA00023065"/>
    </source>
</evidence>
<feature type="transmembrane region" description="Helical" evidence="8">
    <location>
        <begin position="465"/>
        <end position="487"/>
    </location>
</feature>
<keyword evidence="4 8" id="KW-0812">Transmembrane</keyword>
<feature type="transmembrane region" description="Helical" evidence="8">
    <location>
        <begin position="233"/>
        <end position="252"/>
    </location>
</feature>
<feature type="transmembrane region" description="Helical" evidence="8">
    <location>
        <begin position="31"/>
        <end position="49"/>
    </location>
</feature>
<accession>A0A478FPU0</accession>
<comment type="caution">
    <text evidence="9">The sequence shown here is derived from an EMBL/GenBank/DDBJ whole genome shotgun (WGS) entry which is preliminary data.</text>
</comment>
<dbReference type="Pfam" id="PF02386">
    <property type="entry name" value="TrkH"/>
    <property type="match status" value="1"/>
</dbReference>
<name>A0A478FPU0_9MOLU</name>
<keyword evidence="5 8" id="KW-1133">Transmembrane helix</keyword>
<dbReference type="PANTHER" id="PTHR32024:SF1">
    <property type="entry name" value="KTR SYSTEM POTASSIUM UPTAKE PROTEIN B"/>
    <property type="match status" value="1"/>
</dbReference>
<comment type="subcellular location">
    <subcellularLocation>
        <location evidence="1">Cell membrane</location>
        <topology evidence="1">Multi-pass membrane protein</topology>
    </subcellularLocation>
</comment>
<feature type="transmembrane region" description="Helical" evidence="8">
    <location>
        <begin position="149"/>
        <end position="170"/>
    </location>
</feature>
<reference evidence="9 10" key="1">
    <citation type="submission" date="2019-01" db="EMBL/GenBank/DDBJ databases">
        <title>Draft genome sequences of Candidatus Mycoplasma haemohominis SWG34-3 identified from a patient with pyrexia, anemia and liver dysfunction.</title>
        <authorList>
            <person name="Sekizuka T."/>
            <person name="Hattori N."/>
            <person name="Katano H."/>
            <person name="Takuma T."/>
            <person name="Ito T."/>
            <person name="Arai N."/>
            <person name="Yanai R."/>
            <person name="Ishii S."/>
            <person name="Miura Y."/>
            <person name="Tokunaga T."/>
            <person name="Watanabe H."/>
            <person name="Nomura N."/>
            <person name="Eguchi J."/>
            <person name="Arai T."/>
            <person name="Hasegawa H."/>
            <person name="Nakamaki T."/>
            <person name="Wakita T."/>
            <person name="Niki Y."/>
            <person name="Kuroda M."/>
        </authorList>
    </citation>
    <scope>NUCLEOTIDE SEQUENCE [LARGE SCALE GENOMIC DNA]</scope>
    <source>
        <strain evidence="9">SWG34-3</strain>
    </source>
</reference>
<keyword evidence="6" id="KW-0406">Ion transport</keyword>
<dbReference type="InterPro" id="IPR003445">
    <property type="entry name" value="Cat_transpt"/>
</dbReference>
<evidence type="ECO:0000256" key="4">
    <source>
        <dbReference type="ARBA" id="ARBA00022692"/>
    </source>
</evidence>
<dbReference type="GO" id="GO:0008324">
    <property type="term" value="F:monoatomic cation transmembrane transporter activity"/>
    <property type="evidence" value="ECO:0007669"/>
    <property type="project" value="InterPro"/>
</dbReference>
<evidence type="ECO:0000256" key="8">
    <source>
        <dbReference type="SAM" id="Phobius"/>
    </source>
</evidence>
<proteinExistence type="predicted"/>
<feature type="transmembrane region" description="Helical" evidence="8">
    <location>
        <begin position="92"/>
        <end position="116"/>
    </location>
</feature>
<dbReference type="EMBL" id="BIMN01000001">
    <property type="protein sequence ID" value="GCE63252.1"/>
    <property type="molecule type" value="Genomic_DNA"/>
</dbReference>
<keyword evidence="2" id="KW-0813">Transport</keyword>
<dbReference type="GO" id="GO:0005886">
    <property type="term" value="C:plasma membrane"/>
    <property type="evidence" value="ECO:0007669"/>
    <property type="project" value="UniProtKB-SubCell"/>
</dbReference>